<keyword evidence="4" id="KW-1185">Reference proteome</keyword>
<name>A0ABQ3YBX3_9ACTN</name>
<dbReference type="InterPro" id="IPR016040">
    <property type="entry name" value="NAD(P)-bd_dom"/>
</dbReference>
<dbReference type="Gene3D" id="3.40.50.720">
    <property type="entry name" value="NAD(P)-binding Rossmann-like Domain"/>
    <property type="match status" value="1"/>
</dbReference>
<dbReference type="Proteomes" id="UP000609879">
    <property type="component" value="Unassembled WGS sequence"/>
</dbReference>
<evidence type="ECO:0000256" key="1">
    <source>
        <dbReference type="ARBA" id="ARBA00022857"/>
    </source>
</evidence>
<proteinExistence type="predicted"/>
<protein>
    <submittedName>
        <fullName evidence="3">LysR family transcriptional regulator</fullName>
    </submittedName>
</protein>
<feature type="domain" description="NAD(P)-binding" evidence="2">
    <location>
        <begin position="84"/>
        <end position="249"/>
    </location>
</feature>
<organism evidence="3 4">
    <name type="scientific">Paractinoplanes deccanensis</name>
    <dbReference type="NCBI Taxonomy" id="113561"/>
    <lineage>
        <taxon>Bacteria</taxon>
        <taxon>Bacillati</taxon>
        <taxon>Actinomycetota</taxon>
        <taxon>Actinomycetes</taxon>
        <taxon>Micromonosporales</taxon>
        <taxon>Micromonosporaceae</taxon>
        <taxon>Paractinoplanes</taxon>
    </lineage>
</organism>
<evidence type="ECO:0000259" key="2">
    <source>
        <dbReference type="Pfam" id="PF13460"/>
    </source>
</evidence>
<evidence type="ECO:0000313" key="4">
    <source>
        <dbReference type="Proteomes" id="UP000609879"/>
    </source>
</evidence>
<comment type="caution">
    <text evidence="3">The sequence shown here is derived from an EMBL/GenBank/DDBJ whole genome shotgun (WGS) entry which is preliminary data.</text>
</comment>
<dbReference type="Pfam" id="PF13460">
    <property type="entry name" value="NAD_binding_10"/>
    <property type="match status" value="1"/>
</dbReference>
<dbReference type="SUPFAM" id="SSF51735">
    <property type="entry name" value="NAD(P)-binding Rossmann-fold domains"/>
    <property type="match status" value="1"/>
</dbReference>
<dbReference type="PANTHER" id="PTHR42748:SF3">
    <property type="entry name" value="BLL4366 PROTEIN"/>
    <property type="match status" value="1"/>
</dbReference>
<dbReference type="InterPro" id="IPR051164">
    <property type="entry name" value="NmrA-like_oxidored"/>
</dbReference>
<dbReference type="InterPro" id="IPR036291">
    <property type="entry name" value="NAD(P)-bd_dom_sf"/>
</dbReference>
<dbReference type="EMBL" id="BOMI01000122">
    <property type="protein sequence ID" value="GID77526.1"/>
    <property type="molecule type" value="Genomic_DNA"/>
</dbReference>
<evidence type="ECO:0000313" key="3">
    <source>
        <dbReference type="EMBL" id="GID77526.1"/>
    </source>
</evidence>
<keyword evidence="1" id="KW-0521">NADP</keyword>
<dbReference type="PANTHER" id="PTHR42748">
    <property type="entry name" value="NITROGEN METABOLITE REPRESSION PROTEIN NMRA FAMILY MEMBER"/>
    <property type="match status" value="1"/>
</dbReference>
<accession>A0ABQ3YBX3</accession>
<reference evidence="3 4" key="1">
    <citation type="submission" date="2021-01" db="EMBL/GenBank/DDBJ databases">
        <title>Whole genome shotgun sequence of Actinoplanes deccanensis NBRC 13994.</title>
        <authorList>
            <person name="Komaki H."/>
            <person name="Tamura T."/>
        </authorList>
    </citation>
    <scope>NUCLEOTIDE SEQUENCE [LARGE SCALE GENOMIC DNA]</scope>
    <source>
        <strain evidence="3 4">NBRC 13994</strain>
    </source>
</reference>
<gene>
    <name evidence="3" type="ORF">Ade02nite_61670</name>
</gene>
<sequence length="328" mass="34138">MLLQGGQAQRVRGGVHDADGFVVPHVLVPFGVGDAALGEAALAHNDGRRRKFDVTRSSPIAHRGFVASCHPRGTEQDMKIVVIGGTGLIGSNVVKRLASQGHEAVAAAPNTGVNTLTGEGLAAALDGAQVVVDVSNSPSFADDAVMSFFKTSTGNVLDAEAAAGVRHHVALSIVGAERLKDSGYMRAKVAQEEMIRDGHTPYTIVKATQFYEFVKAIAETGADGDTVRLTSAKLRPMAADDVAALVSEIALAEPANGLVEVAGPEALPLDELARQILRVDGDPRTVVADPSVAYFGAILDDNSLTPDAGFRTAPTTFARWLAARAAGK</sequence>